<protein>
    <submittedName>
        <fullName evidence="5">Uncharacterized protein</fullName>
    </submittedName>
</protein>
<evidence type="ECO:0000313" key="6">
    <source>
        <dbReference type="Proteomes" id="UP000271098"/>
    </source>
</evidence>
<feature type="domain" description="Ig-like" evidence="3">
    <location>
        <begin position="214"/>
        <end position="314"/>
    </location>
</feature>
<feature type="domain" description="Ig-like" evidence="3">
    <location>
        <begin position="54"/>
        <end position="123"/>
    </location>
</feature>
<dbReference type="InterPro" id="IPR013783">
    <property type="entry name" value="Ig-like_fold"/>
</dbReference>
<dbReference type="CDD" id="cd00063">
    <property type="entry name" value="FN3"/>
    <property type="match status" value="1"/>
</dbReference>
<dbReference type="OrthoDB" id="5982258at2759"/>
<dbReference type="SUPFAM" id="SSF49265">
    <property type="entry name" value="Fibronectin type III"/>
    <property type="match status" value="2"/>
</dbReference>
<evidence type="ECO:0000256" key="1">
    <source>
        <dbReference type="ARBA" id="ARBA00022737"/>
    </source>
</evidence>
<feature type="domain" description="Ig-like" evidence="3">
    <location>
        <begin position="126"/>
        <end position="208"/>
    </location>
</feature>
<evidence type="ECO:0000313" key="5">
    <source>
        <dbReference type="EMBL" id="VDK27493.1"/>
    </source>
</evidence>
<dbReference type="GO" id="GO:0098609">
    <property type="term" value="P:cell-cell adhesion"/>
    <property type="evidence" value="ECO:0007669"/>
    <property type="project" value="TreeGrafter"/>
</dbReference>
<name>A0A3P6PDD8_9BILA</name>
<reference evidence="5 6" key="1">
    <citation type="submission" date="2018-11" db="EMBL/GenBank/DDBJ databases">
        <authorList>
            <consortium name="Pathogen Informatics"/>
        </authorList>
    </citation>
    <scope>NUCLEOTIDE SEQUENCE [LARGE SCALE GENOMIC DNA]</scope>
</reference>
<accession>A0A3P6PDD8</accession>
<dbReference type="InterPro" id="IPR003599">
    <property type="entry name" value="Ig_sub"/>
</dbReference>
<dbReference type="EMBL" id="UYRT01000105">
    <property type="protein sequence ID" value="VDK27493.1"/>
    <property type="molecule type" value="Genomic_DNA"/>
</dbReference>
<evidence type="ECO:0000256" key="2">
    <source>
        <dbReference type="ARBA" id="ARBA00023157"/>
    </source>
</evidence>
<dbReference type="InterPro" id="IPR003961">
    <property type="entry name" value="FN3_dom"/>
</dbReference>
<keyword evidence="2" id="KW-1015">Disulfide bond</keyword>
<dbReference type="Pfam" id="PF07679">
    <property type="entry name" value="I-set"/>
    <property type="match status" value="3"/>
</dbReference>
<organism evidence="5 6">
    <name type="scientific">Gongylonema pulchrum</name>
    <dbReference type="NCBI Taxonomy" id="637853"/>
    <lineage>
        <taxon>Eukaryota</taxon>
        <taxon>Metazoa</taxon>
        <taxon>Ecdysozoa</taxon>
        <taxon>Nematoda</taxon>
        <taxon>Chromadorea</taxon>
        <taxon>Rhabditida</taxon>
        <taxon>Spirurina</taxon>
        <taxon>Spiruromorpha</taxon>
        <taxon>Spiruroidea</taxon>
        <taxon>Gongylonematidae</taxon>
        <taxon>Gongylonema</taxon>
    </lineage>
</organism>
<dbReference type="SMART" id="SM00408">
    <property type="entry name" value="IGc2"/>
    <property type="match status" value="2"/>
</dbReference>
<gene>
    <name evidence="5" type="ORF">GPUH_LOCUS150</name>
</gene>
<dbReference type="PROSITE" id="PS50853">
    <property type="entry name" value="FN3"/>
    <property type="match status" value="1"/>
</dbReference>
<evidence type="ECO:0000259" key="4">
    <source>
        <dbReference type="PROSITE" id="PS50853"/>
    </source>
</evidence>
<dbReference type="Proteomes" id="UP000271098">
    <property type="component" value="Unassembled WGS sequence"/>
</dbReference>
<dbReference type="CDD" id="cd00096">
    <property type="entry name" value="Ig"/>
    <property type="match status" value="1"/>
</dbReference>
<dbReference type="InterPro" id="IPR003598">
    <property type="entry name" value="Ig_sub2"/>
</dbReference>
<dbReference type="GO" id="GO:0007411">
    <property type="term" value="P:axon guidance"/>
    <property type="evidence" value="ECO:0007669"/>
    <property type="project" value="TreeGrafter"/>
</dbReference>
<dbReference type="InterPro" id="IPR007110">
    <property type="entry name" value="Ig-like_dom"/>
</dbReference>
<dbReference type="SMART" id="SM00409">
    <property type="entry name" value="IG"/>
    <property type="match status" value="3"/>
</dbReference>
<proteinExistence type="predicted"/>
<dbReference type="PROSITE" id="PS50835">
    <property type="entry name" value="IG_LIKE"/>
    <property type="match status" value="3"/>
</dbReference>
<dbReference type="InterPro" id="IPR036116">
    <property type="entry name" value="FN3_sf"/>
</dbReference>
<dbReference type="PANTHER" id="PTHR44170:SF6">
    <property type="entry name" value="CONTACTIN"/>
    <property type="match status" value="1"/>
</dbReference>
<dbReference type="AlphaFoldDB" id="A0A3P6PDD8"/>
<dbReference type="SMART" id="SM00060">
    <property type="entry name" value="FN3"/>
    <property type="match status" value="4"/>
</dbReference>
<dbReference type="GO" id="GO:0030424">
    <property type="term" value="C:axon"/>
    <property type="evidence" value="ECO:0007669"/>
    <property type="project" value="TreeGrafter"/>
</dbReference>
<dbReference type="GO" id="GO:0005886">
    <property type="term" value="C:plasma membrane"/>
    <property type="evidence" value="ECO:0007669"/>
    <property type="project" value="TreeGrafter"/>
</dbReference>
<dbReference type="InterPro" id="IPR013098">
    <property type="entry name" value="Ig_I-set"/>
</dbReference>
<dbReference type="PANTHER" id="PTHR44170">
    <property type="entry name" value="PROTEIN SIDEKICK"/>
    <property type="match status" value="1"/>
</dbReference>
<sequence length="760" mass="86506">MYFSYNIKEDQTSYACSVALTSVQSGHYGPFFNFRLPELVSEEHFPPQIDSFQPQVFPETPQVGQTAFLECFAYARPAPTYRWSRIDGRPLSRKAALTMNGRLLRIEQLEIDDEGTYRCTALNEMGSDSAINGTIVLECLLANGSEAVEWFRNASPLNTLLLSAVDRARLIVGKNRLTITEALTEDSAVYQCIATNEIGSVSSSARLTVTDMKPRFDEFTMPRRIFTVPGAHLVRWLLSSATKVIPCIYESSPPGFAAWFRHGGEPIHASGRVRQQDALVHTLIFDYTESSDEGEYVCAVANRCGETQYSLQLSVIEKPSVSVLPKVKHLSTNADNVSVTENFERRGKRFSSQVKQKYELKLKVDAYQIEMRTRKNRWWQLLQVVPLDHDQPTVPYRIGHLQPNEEYQFRVKPRSGKEYGQPSRSTSWLKTLASPPLQPVAEIWWKKLNSHQILIEWNSNELNRCSGPNLRYLLSWCYPLRSDKKYEVAVYAENYVIHLNRSLDCEVMEITVVPVNDVGSGPAGYETVIHISDKEPTRYADEIDSRAINSTCVRFQWKWSNVTNCENFYGTKISCTDNANETISQSLSSRSTKWLLNGLQPSQTYLCLITAFDQYGRYGTARENVVRMKDAAPIRAPIITAHQIYCAQNNYSLVLHWTSVFGQQTGENKTDVFGYKVTVHVSETASRPAEFRIAESVLKNKDFPSVEIEGLKLMYQYTFRVWYFIIHQGTAGRVIYLAPLSEVSKLSTYEIKILAEMCKN</sequence>
<feature type="domain" description="Fibronectin type-III" evidence="4">
    <location>
        <begin position="439"/>
        <end position="534"/>
    </location>
</feature>
<dbReference type="SUPFAM" id="SSF48726">
    <property type="entry name" value="Immunoglobulin"/>
    <property type="match status" value="3"/>
</dbReference>
<dbReference type="Gene3D" id="2.60.40.10">
    <property type="entry name" value="Immunoglobulins"/>
    <property type="match status" value="5"/>
</dbReference>
<dbReference type="InterPro" id="IPR036179">
    <property type="entry name" value="Ig-like_dom_sf"/>
</dbReference>
<keyword evidence="6" id="KW-1185">Reference proteome</keyword>
<keyword evidence="1" id="KW-0677">Repeat</keyword>
<evidence type="ECO:0000259" key="3">
    <source>
        <dbReference type="PROSITE" id="PS50835"/>
    </source>
</evidence>